<dbReference type="AlphaFoldDB" id="A0A545SL31"/>
<proteinExistence type="predicted"/>
<dbReference type="EMBL" id="VHSG01000056">
    <property type="protein sequence ID" value="TQV65689.1"/>
    <property type="molecule type" value="Genomic_DNA"/>
</dbReference>
<dbReference type="Proteomes" id="UP000319732">
    <property type="component" value="Unassembled WGS sequence"/>
</dbReference>
<gene>
    <name evidence="1" type="ORF">FKG94_28225</name>
</gene>
<sequence>MTPFLTRAPGAKLLNDKLVHNSMPNYPTVAITFLPFDSPQKILAEHLNDAVMGRNGVGCFVLLKHKTTDGVEVQAALAVEH</sequence>
<evidence type="ECO:0000313" key="2">
    <source>
        <dbReference type="Proteomes" id="UP000319732"/>
    </source>
</evidence>
<keyword evidence="2" id="KW-1185">Reference proteome</keyword>
<organism evidence="1 2">
    <name type="scientific">Exilibacterium tricleocarpae</name>
    <dbReference type="NCBI Taxonomy" id="2591008"/>
    <lineage>
        <taxon>Bacteria</taxon>
        <taxon>Pseudomonadati</taxon>
        <taxon>Pseudomonadota</taxon>
        <taxon>Gammaproteobacteria</taxon>
        <taxon>Cellvibrionales</taxon>
        <taxon>Cellvibrionaceae</taxon>
        <taxon>Exilibacterium</taxon>
    </lineage>
</organism>
<reference evidence="1 2" key="1">
    <citation type="submission" date="2019-06" db="EMBL/GenBank/DDBJ databases">
        <title>Whole genome sequence for Cellvibrionaceae sp. R142.</title>
        <authorList>
            <person name="Wang G."/>
        </authorList>
    </citation>
    <scope>NUCLEOTIDE SEQUENCE [LARGE SCALE GENOMIC DNA]</scope>
    <source>
        <strain evidence="1 2">R142</strain>
    </source>
</reference>
<protein>
    <submittedName>
        <fullName evidence="1">Uncharacterized protein</fullName>
    </submittedName>
</protein>
<accession>A0A545SL31</accession>
<evidence type="ECO:0000313" key="1">
    <source>
        <dbReference type="EMBL" id="TQV65689.1"/>
    </source>
</evidence>
<comment type="caution">
    <text evidence="1">The sequence shown here is derived from an EMBL/GenBank/DDBJ whole genome shotgun (WGS) entry which is preliminary data.</text>
</comment>
<name>A0A545SL31_9GAMM</name>